<keyword evidence="2" id="KW-1185">Reference proteome</keyword>
<name>A0A5C1ALI8_9BACT</name>
<protein>
    <submittedName>
        <fullName evidence="1">Uncharacterized protein</fullName>
    </submittedName>
</protein>
<evidence type="ECO:0000313" key="2">
    <source>
        <dbReference type="Proteomes" id="UP000324974"/>
    </source>
</evidence>
<gene>
    <name evidence="1" type="ORF">PX52LOC_04774</name>
</gene>
<proteinExistence type="predicted"/>
<dbReference type="AlphaFoldDB" id="A0A5C1ALI8"/>
<reference evidence="2" key="1">
    <citation type="submission" date="2019-08" db="EMBL/GenBank/DDBJ databases">
        <title>Limnoglobus roseus gen. nov., sp. nov., a novel freshwater planctomycete with a giant genome from the family Gemmataceae.</title>
        <authorList>
            <person name="Kulichevskaya I.S."/>
            <person name="Naumoff D.G."/>
            <person name="Miroshnikov K."/>
            <person name="Ivanova A."/>
            <person name="Philippov D.A."/>
            <person name="Hakobyan A."/>
            <person name="Rijpstra I.C."/>
            <person name="Sinninghe Damste J.S."/>
            <person name="Liesack W."/>
            <person name="Dedysh S.N."/>
        </authorList>
    </citation>
    <scope>NUCLEOTIDE SEQUENCE [LARGE SCALE GENOMIC DNA]</scope>
    <source>
        <strain evidence="2">PX52</strain>
    </source>
</reference>
<dbReference type="KEGG" id="lrs:PX52LOC_04774"/>
<dbReference type="EMBL" id="CP042425">
    <property type="protein sequence ID" value="QEL17768.1"/>
    <property type="molecule type" value="Genomic_DNA"/>
</dbReference>
<sequence>MRDFLLRELDRVGLGHNTITAPAVDLIVRSADGVLRKARNLSVGCLIEAVRRASRTVDIEIVNRVSMQPHWQKDVDLVNF</sequence>
<dbReference type="RefSeq" id="WP_149112336.1">
    <property type="nucleotide sequence ID" value="NZ_CP042425.1"/>
</dbReference>
<organism evidence="1 2">
    <name type="scientific">Limnoglobus roseus</name>
    <dbReference type="NCBI Taxonomy" id="2598579"/>
    <lineage>
        <taxon>Bacteria</taxon>
        <taxon>Pseudomonadati</taxon>
        <taxon>Planctomycetota</taxon>
        <taxon>Planctomycetia</taxon>
        <taxon>Gemmatales</taxon>
        <taxon>Gemmataceae</taxon>
        <taxon>Limnoglobus</taxon>
    </lineage>
</organism>
<accession>A0A5C1ALI8</accession>
<dbReference type="Proteomes" id="UP000324974">
    <property type="component" value="Chromosome"/>
</dbReference>
<evidence type="ECO:0000313" key="1">
    <source>
        <dbReference type="EMBL" id="QEL17768.1"/>
    </source>
</evidence>
<dbReference type="OrthoDB" id="254517at2"/>